<evidence type="ECO:0000313" key="3">
    <source>
        <dbReference type="EMBL" id="GAA0166872.1"/>
    </source>
</evidence>
<organism evidence="3 4">
    <name type="scientific">Lithospermum erythrorhizon</name>
    <name type="common">Purple gromwell</name>
    <name type="synonym">Lithospermum officinale var. erythrorhizon</name>
    <dbReference type="NCBI Taxonomy" id="34254"/>
    <lineage>
        <taxon>Eukaryota</taxon>
        <taxon>Viridiplantae</taxon>
        <taxon>Streptophyta</taxon>
        <taxon>Embryophyta</taxon>
        <taxon>Tracheophyta</taxon>
        <taxon>Spermatophyta</taxon>
        <taxon>Magnoliopsida</taxon>
        <taxon>eudicotyledons</taxon>
        <taxon>Gunneridae</taxon>
        <taxon>Pentapetalae</taxon>
        <taxon>asterids</taxon>
        <taxon>lamiids</taxon>
        <taxon>Boraginales</taxon>
        <taxon>Boraginaceae</taxon>
        <taxon>Boraginoideae</taxon>
        <taxon>Lithospermeae</taxon>
        <taxon>Lithospermum</taxon>
    </lineage>
</organism>
<accession>A0AAV3QXQ4</accession>
<feature type="domain" description="LEM" evidence="2">
    <location>
        <begin position="2"/>
        <end position="46"/>
    </location>
</feature>
<feature type="region of interest" description="Disordered" evidence="1">
    <location>
        <begin position="80"/>
        <end position="99"/>
    </location>
</feature>
<evidence type="ECO:0000313" key="4">
    <source>
        <dbReference type="Proteomes" id="UP001454036"/>
    </source>
</evidence>
<evidence type="ECO:0000256" key="1">
    <source>
        <dbReference type="SAM" id="MobiDB-lite"/>
    </source>
</evidence>
<comment type="caution">
    <text evidence="3">The sequence shown here is derived from an EMBL/GenBank/DDBJ whole genome shotgun (WGS) entry which is preliminary data.</text>
</comment>
<name>A0AAV3QXQ4_LITER</name>
<dbReference type="AlphaFoldDB" id="A0AAV3QXQ4"/>
<evidence type="ECO:0000259" key="2">
    <source>
        <dbReference type="PROSITE" id="PS50954"/>
    </source>
</evidence>
<dbReference type="PROSITE" id="PS50954">
    <property type="entry name" value="LEM"/>
    <property type="match status" value="1"/>
</dbReference>
<dbReference type="EMBL" id="BAABME010005884">
    <property type="protein sequence ID" value="GAA0166872.1"/>
    <property type="molecule type" value="Genomic_DNA"/>
</dbReference>
<reference evidence="3 4" key="1">
    <citation type="submission" date="2024-01" db="EMBL/GenBank/DDBJ databases">
        <title>The complete chloroplast genome sequence of Lithospermum erythrorhizon: insights into the phylogenetic relationship among Boraginaceae species and the maternal lineages of purple gromwells.</title>
        <authorList>
            <person name="Okada T."/>
            <person name="Watanabe K."/>
        </authorList>
    </citation>
    <scope>NUCLEOTIDE SEQUENCE [LARGE SCALE GENOMIC DNA]</scope>
</reference>
<proteinExistence type="predicted"/>
<dbReference type="Proteomes" id="UP001454036">
    <property type="component" value="Unassembled WGS sequence"/>
</dbReference>
<protein>
    <recommendedName>
        <fullName evidence="2">LEM domain-containing protein</fullName>
    </recommendedName>
</protein>
<sequence length="185" mass="20938">MLERIRRLFMEKIKDRRLAIGTKPGPLCPRIRKLLDKKIYFAVGMSYAWNGLDGYENSQTCKYCGVESHNVRTCPKKKEEREASGVGHPKKCTTTNNKRNMPTIEDILDKEQAEHEAYPNPNVATTQLPSQPNSTRKKKMLGQISAHTKVNCSQPNPITAKLIGMTRAKGNSMSQMLDLSKPFFV</sequence>
<keyword evidence="4" id="KW-1185">Reference proteome</keyword>
<gene>
    <name evidence="3" type="ORF">LIER_21933</name>
</gene>
<dbReference type="InterPro" id="IPR003887">
    <property type="entry name" value="LEM_dom"/>
</dbReference>